<gene>
    <name evidence="2" type="ORF">PLEPLA_LOCUS7410</name>
</gene>
<reference evidence="2" key="1">
    <citation type="submission" date="2020-03" db="EMBL/GenBank/DDBJ databases">
        <authorList>
            <person name="Weist P."/>
        </authorList>
    </citation>
    <scope>NUCLEOTIDE SEQUENCE</scope>
</reference>
<proteinExistence type="predicted"/>
<protein>
    <submittedName>
        <fullName evidence="2">Uncharacterized protein</fullName>
    </submittedName>
</protein>
<organism evidence="2 3">
    <name type="scientific">Pleuronectes platessa</name>
    <name type="common">European plaice</name>
    <dbReference type="NCBI Taxonomy" id="8262"/>
    <lineage>
        <taxon>Eukaryota</taxon>
        <taxon>Metazoa</taxon>
        <taxon>Chordata</taxon>
        <taxon>Craniata</taxon>
        <taxon>Vertebrata</taxon>
        <taxon>Euteleostomi</taxon>
        <taxon>Actinopterygii</taxon>
        <taxon>Neopterygii</taxon>
        <taxon>Teleostei</taxon>
        <taxon>Neoteleostei</taxon>
        <taxon>Acanthomorphata</taxon>
        <taxon>Carangaria</taxon>
        <taxon>Pleuronectiformes</taxon>
        <taxon>Pleuronectoidei</taxon>
        <taxon>Pleuronectidae</taxon>
        <taxon>Pleuronectes</taxon>
    </lineage>
</organism>
<keyword evidence="3" id="KW-1185">Reference proteome</keyword>
<name>A0A9N7TVN9_PLEPL</name>
<evidence type="ECO:0000313" key="2">
    <source>
        <dbReference type="EMBL" id="CAB1419562.1"/>
    </source>
</evidence>
<feature type="region of interest" description="Disordered" evidence="1">
    <location>
        <begin position="112"/>
        <end position="134"/>
    </location>
</feature>
<evidence type="ECO:0000256" key="1">
    <source>
        <dbReference type="SAM" id="MobiDB-lite"/>
    </source>
</evidence>
<accession>A0A9N7TVN9</accession>
<sequence>MLLARKPASNPCLHLLRNPPLSADPDCTVDEELVRLMEGRHDPDLGFACLCDIFCKVLTGQSGSNNGPCHRLNHLQLKAHGGGLRLRGGLELKSTGLEEQPDKLLARPVALAEAAGDPQPQRSRTSSSLEALLW</sequence>
<dbReference type="EMBL" id="CADEAL010000397">
    <property type="protein sequence ID" value="CAB1419562.1"/>
    <property type="molecule type" value="Genomic_DNA"/>
</dbReference>
<dbReference type="Proteomes" id="UP001153269">
    <property type="component" value="Unassembled WGS sequence"/>
</dbReference>
<dbReference type="AlphaFoldDB" id="A0A9N7TVN9"/>
<evidence type="ECO:0000313" key="3">
    <source>
        <dbReference type="Proteomes" id="UP001153269"/>
    </source>
</evidence>
<feature type="compositionally biased region" description="Polar residues" evidence="1">
    <location>
        <begin position="120"/>
        <end position="134"/>
    </location>
</feature>
<comment type="caution">
    <text evidence="2">The sequence shown here is derived from an EMBL/GenBank/DDBJ whole genome shotgun (WGS) entry which is preliminary data.</text>
</comment>